<dbReference type="GO" id="GO:0016020">
    <property type="term" value="C:membrane"/>
    <property type="evidence" value="ECO:0007669"/>
    <property type="project" value="InterPro"/>
</dbReference>
<evidence type="ECO:0000313" key="4">
    <source>
        <dbReference type="Proteomes" id="UP001219355"/>
    </source>
</evidence>
<protein>
    <recommendedName>
        <fullName evidence="2">Peroxin/Ferlin domain-containing protein</fullName>
    </recommendedName>
</protein>
<feature type="region of interest" description="Disordered" evidence="1">
    <location>
        <begin position="577"/>
        <end position="607"/>
    </location>
</feature>
<gene>
    <name evidence="3" type="ORF">PRK78_005947</name>
</gene>
<dbReference type="EMBL" id="CP120630">
    <property type="protein sequence ID" value="WEW60461.1"/>
    <property type="molecule type" value="Genomic_DNA"/>
</dbReference>
<organism evidence="3 4">
    <name type="scientific">Emydomyces testavorans</name>
    <dbReference type="NCBI Taxonomy" id="2070801"/>
    <lineage>
        <taxon>Eukaryota</taxon>
        <taxon>Fungi</taxon>
        <taxon>Dikarya</taxon>
        <taxon>Ascomycota</taxon>
        <taxon>Pezizomycotina</taxon>
        <taxon>Eurotiomycetes</taxon>
        <taxon>Eurotiomycetidae</taxon>
        <taxon>Onygenales</taxon>
        <taxon>Nannizziopsiaceae</taxon>
        <taxon>Emydomyces</taxon>
    </lineage>
</organism>
<sequence length="1418" mass="160457">MADDPAITLVDNTLPEPEHDASEPLGSSISRQQKSITKRLTRSAVRENLARRKYAKWQRDRYAGLDTGSSREGSPSRRMLGQRERTLSIGRSSAGTDYTDFDGLDGGESTIVVDGEAQSEIDVLYENQRGWFFCGVPYYSEKSLLNLDPAAWLTKSLDLSPVDITNAQLPDPSWEWAWKTWYIDMSYDVDEEGWQYSFSFASRFAWHGTHPWYHSFVRRRCWLRKRVKKAMKVPRRAGTADDRSQAYSVEEFITARTASRGQEPSIGAAERGSYRSATLQDQEEYISPDEITNTPVLMKAITRATLDREKIEAVKAFVHMGNEELVFLEEKMPHIMSMLLFHASRRQLVEFLVSAIDEIPESTDDEAAKQRRSNLINAVDAAYRHYKDLEFWGDIGPDIAVVKGKAPFDGSYARSTRSPANTTLGIRKRPQGSRKNRLGRFICDGSARHSSQLAIPPSDAGFEDESSRNPCATEPLELSSAGDVALGRLDAAGAREGSAKELADGHDYNVGDAPHSRTVGGRERATRPGTWDSSLDSTKEGENCFRRVVLASRDAGDSESQDVLAKPVDGVLEELHDNSKPVSGLHGQKTSLTPEGRRARESEPELSEEIVDKPAFGPAALDGVSPDRPGMFARRTVPDAGFFHKAETSADKDDTAPRKATLGTENAGAFAHREISMRESTQEVKDAALRSTSALTSSRPVSYTTPESNTNSTSRRLGWLGISNLLRKHSVDKPFDPVNFKLCMEVMNALLDLSENTSESSNAKFEKQKVIQLSEYDVVRLAGDELENSWDISVVSGCRVHVLPREQDDRGPMRKILLSGSPKAIEMGEEQIMAELASPRDSTLPPFVRYRENGSAPLIRSVWTGRRIRPGAEGQIERTLRNFGVWLKSPSKSFYRQTPQINRVDQLPVPESWTIRNFADYVESVTSFRRTKAPQRIVYTNGDVHEIVVKNILFRLCSNPENRKYFSGRTMNLVISYLHHHRFFDEIRALFPLFEEFFTTRTFNTLLRSAAANYNIILFKVYLKTMKEYRIRPNGYTWVAFLQAIGSQEVRAHFLDRIYREGVLKEPAIVKHAVSAAIRHKFRMHLNNGNSGSEFIKRMTREFGEAWISTSAANKMILETSLASNLEARNDILRYCWERELKLDTITLNNALLYYVEAKHVRYGVQFFGKFAKLYRTKMNLLTWQLLWFLGCRRRSYGLCRVVWRYACLERSATMGIAKMVLRSLERPLELDRQLTIGERWHMHLGKVVVGILPNAAVHSAVENTGSERKYPDDPKMATVEHLCTDMATGPPSPWREEAAQELVQRDLKAATTHRPSIPLADIMLRAVDRDIFWNKTSTNVHLQRENTIPVPVEPRYSETGQCLERDEKHDEKVAAVYARSEIEDLLTLHDDLPDMNFKFVATDAPPRKVFWNSSAAS</sequence>
<keyword evidence="4" id="KW-1185">Reference proteome</keyword>
<feature type="compositionally biased region" description="Polar residues" evidence="1">
    <location>
        <begin position="413"/>
        <end position="424"/>
    </location>
</feature>
<feature type="compositionally biased region" description="Polar residues" evidence="1">
    <location>
        <begin position="25"/>
        <end position="35"/>
    </location>
</feature>
<feature type="compositionally biased region" description="Basic residues" evidence="1">
    <location>
        <begin position="426"/>
        <end position="435"/>
    </location>
</feature>
<proteinExistence type="predicted"/>
<accession>A0AAF0IL77</accession>
<dbReference type="InterPro" id="IPR006614">
    <property type="entry name" value="Peroxin/Ferlin"/>
</dbReference>
<evidence type="ECO:0000256" key="1">
    <source>
        <dbReference type="SAM" id="MobiDB-lite"/>
    </source>
</evidence>
<feature type="domain" description="Peroxin/Ferlin" evidence="2">
    <location>
        <begin position="193"/>
        <end position="229"/>
    </location>
</feature>
<feature type="region of interest" description="Disordered" evidence="1">
    <location>
        <begin position="411"/>
        <end position="435"/>
    </location>
</feature>
<evidence type="ECO:0000313" key="3">
    <source>
        <dbReference type="EMBL" id="WEW60461.1"/>
    </source>
</evidence>
<dbReference type="PANTHER" id="PTHR23250:SF1">
    <property type="entry name" value="TECTONIN BETA-PROPELLER REPEAT-CONTAINING PROTEIN 1"/>
    <property type="match status" value="1"/>
</dbReference>
<dbReference type="InterPro" id="IPR051513">
    <property type="entry name" value="Tectonin_beta-prop"/>
</dbReference>
<evidence type="ECO:0000259" key="2">
    <source>
        <dbReference type="SMART" id="SM00694"/>
    </source>
</evidence>
<reference evidence="3" key="1">
    <citation type="submission" date="2023-03" db="EMBL/GenBank/DDBJ databases">
        <title>Emydomyces testavorans Genome Sequence.</title>
        <authorList>
            <person name="Hoyer L."/>
        </authorList>
    </citation>
    <scope>NUCLEOTIDE SEQUENCE</scope>
    <source>
        <strain evidence="3">16-2883</strain>
    </source>
</reference>
<feature type="region of interest" description="Disordered" evidence="1">
    <location>
        <begin position="1"/>
        <end position="36"/>
    </location>
</feature>
<feature type="region of interest" description="Disordered" evidence="1">
    <location>
        <begin position="64"/>
        <end position="83"/>
    </location>
</feature>
<feature type="region of interest" description="Disordered" evidence="1">
    <location>
        <begin position="500"/>
        <end position="538"/>
    </location>
</feature>
<feature type="compositionally biased region" description="Basic and acidic residues" evidence="1">
    <location>
        <begin position="500"/>
        <end position="509"/>
    </location>
</feature>
<dbReference type="Proteomes" id="UP001219355">
    <property type="component" value="Chromosome 4"/>
</dbReference>
<feature type="region of interest" description="Disordered" evidence="1">
    <location>
        <begin position="691"/>
        <end position="713"/>
    </location>
</feature>
<dbReference type="SMART" id="SM00694">
    <property type="entry name" value="DysFC"/>
    <property type="match status" value="1"/>
</dbReference>
<feature type="compositionally biased region" description="Polar residues" evidence="1">
    <location>
        <begin position="700"/>
        <end position="713"/>
    </location>
</feature>
<name>A0AAF0IL77_9EURO</name>
<dbReference type="PANTHER" id="PTHR23250">
    <property type="entry name" value="DYSFERLIN-RELATED"/>
    <property type="match status" value="1"/>
</dbReference>
<feature type="region of interest" description="Disordered" evidence="1">
    <location>
        <begin position="449"/>
        <end position="470"/>
    </location>
</feature>